<evidence type="ECO:0000256" key="1">
    <source>
        <dbReference type="ARBA" id="ARBA00022553"/>
    </source>
</evidence>
<sequence>MSQRGRRNGSPTSNCLSLPSSSASAGATTGGSGTSAGNPGMGLFSRLLPMKATVPFQLKPQTQPPLQTKAVQGPAVEGSSSTHANSGNVHISGLSASEPHGTRATSVIMSPFNVVSSSAVPVTSQADFPLSSPSIAFTALSQASRTSPANTSSVTGTNSASAQTQSPLYVAASPPPDSPAPYTSVHSYGSINVQTSCTKSGSPCCSPTLHLPWPSEYLNPTTSIQFQPFSPSSTSAGVLRVKPGPLTGQRRWSNGLEQESPDRISPGFPDAERSRAPPLAILTPSGIRRSSSGHVHSDPWDMDRRLRGELQGVSPALCVMGKHDHRKEIAKLRQHLQRSKHSTRYHRDTERKAPFSGNHISIHQTQAPAPKPILLSASGGGWRLRSSVEGLNQEIQRIIVPDARERDQLPPQHVPDGRRAPPPHPQRPYSPPNLSQRCSSAASRSINTQTPQGRGVVSNHSSSSESLSPGLLTVPTDTDSLEGGRGDRSGSCPSNEELQTDCREKDLSFGSPLHKYVSSPKPNNSYMFKREPPEGCERVKVFTEETQSTVQQDPQFLRCPDRNKVNFIPNSGSAFCLVSLLKPMLHTPNAEISLKSPGLSPILTLTPFPGASISLSPLTVEQHKQGVSTFGGGKPLGTHTREPEPASGTNTTSP</sequence>
<dbReference type="InterPro" id="IPR026642">
    <property type="entry name" value="Glcci1/FAM117"/>
</dbReference>
<feature type="compositionally biased region" description="Pro residues" evidence="2">
    <location>
        <begin position="420"/>
        <end position="431"/>
    </location>
</feature>
<gene>
    <name evidence="3" type="ORF">UPYG_G00160240</name>
</gene>
<feature type="compositionally biased region" description="Low complexity" evidence="2">
    <location>
        <begin position="10"/>
        <end position="27"/>
    </location>
</feature>
<feature type="region of interest" description="Disordered" evidence="2">
    <location>
        <begin position="1"/>
        <end position="44"/>
    </location>
</feature>
<dbReference type="PANTHER" id="PTHR14972">
    <property type="entry name" value="AGAP011572-PA"/>
    <property type="match status" value="1"/>
</dbReference>
<feature type="region of interest" description="Disordered" evidence="2">
    <location>
        <begin position="63"/>
        <end position="99"/>
    </location>
</feature>
<feature type="compositionally biased region" description="Low complexity" evidence="2">
    <location>
        <begin position="458"/>
        <end position="468"/>
    </location>
</feature>
<evidence type="ECO:0000313" key="3">
    <source>
        <dbReference type="EMBL" id="KAL0985667.1"/>
    </source>
</evidence>
<evidence type="ECO:0000256" key="2">
    <source>
        <dbReference type="SAM" id="MobiDB-lite"/>
    </source>
</evidence>
<organism evidence="3 4">
    <name type="scientific">Umbra pygmaea</name>
    <name type="common">Eastern mudminnow</name>
    <dbReference type="NCBI Taxonomy" id="75934"/>
    <lineage>
        <taxon>Eukaryota</taxon>
        <taxon>Metazoa</taxon>
        <taxon>Chordata</taxon>
        <taxon>Craniata</taxon>
        <taxon>Vertebrata</taxon>
        <taxon>Euteleostomi</taxon>
        <taxon>Actinopterygii</taxon>
        <taxon>Neopterygii</taxon>
        <taxon>Teleostei</taxon>
        <taxon>Protacanthopterygii</taxon>
        <taxon>Esociformes</taxon>
        <taxon>Umbridae</taxon>
        <taxon>Umbra</taxon>
    </lineage>
</organism>
<dbReference type="Proteomes" id="UP001557470">
    <property type="component" value="Unassembled WGS sequence"/>
</dbReference>
<keyword evidence="1" id="KW-0597">Phosphoprotein</keyword>
<dbReference type="Pfam" id="PF15388">
    <property type="entry name" value="FAM117"/>
    <property type="match status" value="1"/>
</dbReference>
<evidence type="ECO:0000313" key="4">
    <source>
        <dbReference type="Proteomes" id="UP001557470"/>
    </source>
</evidence>
<accession>A0ABD0X0A3</accession>
<protein>
    <recommendedName>
        <fullName evidence="5">Protein FAM117B</fullName>
    </recommendedName>
</protein>
<dbReference type="EMBL" id="JAGEUA010000004">
    <property type="protein sequence ID" value="KAL0985667.1"/>
    <property type="molecule type" value="Genomic_DNA"/>
</dbReference>
<evidence type="ECO:0008006" key="5">
    <source>
        <dbReference type="Google" id="ProtNLM"/>
    </source>
</evidence>
<dbReference type="PANTHER" id="PTHR14972:SF6">
    <property type="entry name" value="PROTEIN FAM117B"/>
    <property type="match status" value="1"/>
</dbReference>
<feature type="region of interest" description="Disordered" evidence="2">
    <location>
        <begin position="624"/>
        <end position="654"/>
    </location>
</feature>
<feature type="compositionally biased region" description="Basic residues" evidence="2">
    <location>
        <begin position="334"/>
        <end position="344"/>
    </location>
</feature>
<feature type="compositionally biased region" description="Polar residues" evidence="2">
    <location>
        <begin position="433"/>
        <end position="452"/>
    </location>
</feature>
<proteinExistence type="predicted"/>
<feature type="region of interest" description="Disordered" evidence="2">
    <location>
        <begin position="232"/>
        <end position="275"/>
    </location>
</feature>
<feature type="region of interest" description="Disordered" evidence="2">
    <location>
        <begin position="334"/>
        <end position="357"/>
    </location>
</feature>
<dbReference type="AlphaFoldDB" id="A0ABD0X0A3"/>
<feature type="compositionally biased region" description="Polar residues" evidence="2">
    <location>
        <begin position="78"/>
        <end position="89"/>
    </location>
</feature>
<comment type="caution">
    <text evidence="3">The sequence shown here is derived from an EMBL/GenBank/DDBJ whole genome shotgun (WGS) entry which is preliminary data.</text>
</comment>
<keyword evidence="4" id="KW-1185">Reference proteome</keyword>
<feature type="region of interest" description="Disordered" evidence="2">
    <location>
        <begin position="399"/>
        <end position="500"/>
    </location>
</feature>
<name>A0ABD0X0A3_UMBPY</name>
<reference evidence="3 4" key="1">
    <citation type="submission" date="2024-06" db="EMBL/GenBank/DDBJ databases">
        <authorList>
            <person name="Pan Q."/>
            <person name="Wen M."/>
            <person name="Jouanno E."/>
            <person name="Zahm M."/>
            <person name="Klopp C."/>
            <person name="Cabau C."/>
            <person name="Louis A."/>
            <person name="Berthelot C."/>
            <person name="Parey E."/>
            <person name="Roest Crollius H."/>
            <person name="Montfort J."/>
            <person name="Robinson-Rechavi M."/>
            <person name="Bouchez O."/>
            <person name="Lampietro C."/>
            <person name="Lopez Roques C."/>
            <person name="Donnadieu C."/>
            <person name="Postlethwait J."/>
            <person name="Bobe J."/>
            <person name="Verreycken H."/>
            <person name="Guiguen Y."/>
        </authorList>
    </citation>
    <scope>NUCLEOTIDE SEQUENCE [LARGE SCALE GENOMIC DNA]</scope>
    <source>
        <strain evidence="3">Up_M1</strain>
        <tissue evidence="3">Testis</tissue>
    </source>
</reference>